<proteinExistence type="predicted"/>
<dbReference type="Gene3D" id="3.40.50.1010">
    <property type="entry name" value="5'-nuclease"/>
    <property type="match status" value="1"/>
</dbReference>
<comment type="caution">
    <text evidence="2">The sequence shown here is derived from an EMBL/GenBank/DDBJ whole genome shotgun (WGS) entry which is preliminary data.</text>
</comment>
<dbReference type="InterPro" id="IPR021139">
    <property type="entry name" value="NYN"/>
</dbReference>
<dbReference type="PANTHER" id="PTHR35458:SF8">
    <property type="entry name" value="SLR0650 PROTEIN"/>
    <property type="match status" value="1"/>
</dbReference>
<accession>A0A0G0GGG4</accession>
<dbReference type="Proteomes" id="UP000034140">
    <property type="component" value="Unassembled WGS sequence"/>
</dbReference>
<dbReference type="GO" id="GO:0004540">
    <property type="term" value="F:RNA nuclease activity"/>
    <property type="evidence" value="ECO:0007669"/>
    <property type="project" value="InterPro"/>
</dbReference>
<dbReference type="EMBL" id="LBRE01000039">
    <property type="protein sequence ID" value="KKP90747.1"/>
    <property type="molecule type" value="Genomic_DNA"/>
</dbReference>
<evidence type="ECO:0000313" key="2">
    <source>
        <dbReference type="EMBL" id="KKP90747.1"/>
    </source>
</evidence>
<dbReference type="AlphaFoldDB" id="A0A0G0GGG4"/>
<sequence length="177" mass="20464">MNRVKVFIDNSNVYKSLSEQHIVDPNWIKQYDPLFLAKILAGSRELVGVNFYCTNPPPILKKTNPKAFALQESYYSRIANLDKVIVHFGTLTMNDGQYFEKNLDTQMAVDIMEGAFLNHYDTLILVSSDGDFESSVRKVKDIGKRVEILFFKDNVSQNLKKVSDLNKRARRSYFRQL</sequence>
<evidence type="ECO:0000313" key="3">
    <source>
        <dbReference type="Proteomes" id="UP000034140"/>
    </source>
</evidence>
<dbReference type="InterPro" id="IPR047140">
    <property type="entry name" value="LabA"/>
</dbReference>
<protein>
    <recommendedName>
        <fullName evidence="1">NYN domain-containing protein</fullName>
    </recommendedName>
</protein>
<organism evidence="2 3">
    <name type="scientific">candidate division WS6 bacterium GW2011_GWC1_36_11</name>
    <dbReference type="NCBI Taxonomy" id="1619090"/>
    <lineage>
        <taxon>Bacteria</taxon>
        <taxon>Candidatus Dojkabacteria</taxon>
    </lineage>
</organism>
<feature type="domain" description="NYN" evidence="1">
    <location>
        <begin position="3"/>
        <end position="164"/>
    </location>
</feature>
<dbReference type="Pfam" id="PF01936">
    <property type="entry name" value="NYN"/>
    <property type="match status" value="1"/>
</dbReference>
<dbReference type="PANTHER" id="PTHR35458">
    <property type="entry name" value="SLR0755 PROTEIN"/>
    <property type="match status" value="1"/>
</dbReference>
<name>A0A0G0GGG4_9BACT</name>
<gene>
    <name evidence="2" type="ORF">UR96_C0039G0009</name>
</gene>
<evidence type="ECO:0000259" key="1">
    <source>
        <dbReference type="Pfam" id="PF01936"/>
    </source>
</evidence>
<dbReference type="PATRIC" id="fig|1619090.3.peg.675"/>
<reference evidence="2 3" key="1">
    <citation type="journal article" date="2015" name="Nature">
        <title>rRNA introns, odd ribosomes, and small enigmatic genomes across a large radiation of phyla.</title>
        <authorList>
            <person name="Brown C.T."/>
            <person name="Hug L.A."/>
            <person name="Thomas B.C."/>
            <person name="Sharon I."/>
            <person name="Castelle C.J."/>
            <person name="Singh A."/>
            <person name="Wilkins M.J."/>
            <person name="Williams K.H."/>
            <person name="Banfield J.F."/>
        </authorList>
    </citation>
    <scope>NUCLEOTIDE SEQUENCE [LARGE SCALE GENOMIC DNA]</scope>
</reference>